<comment type="caution">
    <text evidence="7">The sequence shown here is derived from an EMBL/GenBank/DDBJ whole genome shotgun (WGS) entry which is preliminary data.</text>
</comment>
<evidence type="ECO:0000256" key="4">
    <source>
        <dbReference type="ARBA" id="ARBA00022989"/>
    </source>
</evidence>
<evidence type="ECO:0000256" key="2">
    <source>
        <dbReference type="ARBA" id="ARBA00007375"/>
    </source>
</evidence>
<accession>A0ABR7Y9K3</accession>
<reference evidence="7 8" key="1">
    <citation type="submission" date="2020-08" db="EMBL/GenBank/DDBJ databases">
        <title>Sphingobacterium sp. DN04309 isolated from aquaculture water.</title>
        <authorList>
            <person name="Zhang M."/>
        </authorList>
    </citation>
    <scope>NUCLEOTIDE SEQUENCE [LARGE SCALE GENOMIC DNA]</scope>
    <source>
        <strain evidence="7 8">DN04309</strain>
    </source>
</reference>
<proteinExistence type="inferred from homology"/>
<feature type="transmembrane region" description="Helical" evidence="6">
    <location>
        <begin position="94"/>
        <end position="111"/>
    </location>
</feature>
<comment type="similarity">
    <text evidence="2">Belongs to the TMEM86 family.</text>
</comment>
<dbReference type="Pfam" id="PF07947">
    <property type="entry name" value="YhhN"/>
    <property type="match status" value="1"/>
</dbReference>
<comment type="subcellular location">
    <subcellularLocation>
        <location evidence="1">Membrane</location>
        <topology evidence="1">Multi-pass membrane protein</topology>
    </subcellularLocation>
</comment>
<keyword evidence="8" id="KW-1185">Reference proteome</keyword>
<evidence type="ECO:0000256" key="5">
    <source>
        <dbReference type="ARBA" id="ARBA00023136"/>
    </source>
</evidence>
<dbReference type="InterPro" id="IPR012506">
    <property type="entry name" value="TMEM86B-like"/>
</dbReference>
<keyword evidence="3 6" id="KW-0812">Transmembrane</keyword>
<evidence type="ECO:0000256" key="3">
    <source>
        <dbReference type="ARBA" id="ARBA00022692"/>
    </source>
</evidence>
<protein>
    <submittedName>
        <fullName evidence="7">Lysoplasmalogenase</fullName>
    </submittedName>
</protein>
<dbReference type="PANTHER" id="PTHR31885:SF6">
    <property type="entry name" value="GH04784P"/>
    <property type="match status" value="1"/>
</dbReference>
<organism evidence="7 8">
    <name type="scientific">Sphingobacterium litopenaei</name>
    <dbReference type="NCBI Taxonomy" id="2763500"/>
    <lineage>
        <taxon>Bacteria</taxon>
        <taxon>Pseudomonadati</taxon>
        <taxon>Bacteroidota</taxon>
        <taxon>Sphingobacteriia</taxon>
        <taxon>Sphingobacteriales</taxon>
        <taxon>Sphingobacteriaceae</taxon>
        <taxon>Sphingobacterium</taxon>
    </lineage>
</organism>
<gene>
    <name evidence="7" type="ORF">H8B04_00100</name>
</gene>
<evidence type="ECO:0000313" key="8">
    <source>
        <dbReference type="Proteomes" id="UP000651271"/>
    </source>
</evidence>
<evidence type="ECO:0000256" key="6">
    <source>
        <dbReference type="SAM" id="Phobius"/>
    </source>
</evidence>
<keyword evidence="4 6" id="KW-1133">Transmembrane helix</keyword>
<evidence type="ECO:0000256" key="1">
    <source>
        <dbReference type="ARBA" id="ARBA00004141"/>
    </source>
</evidence>
<dbReference type="PANTHER" id="PTHR31885">
    <property type="entry name" value="GH04784P"/>
    <property type="match status" value="1"/>
</dbReference>
<dbReference type="EMBL" id="JACOIJ010000001">
    <property type="protein sequence ID" value="MBD1427979.1"/>
    <property type="molecule type" value="Genomic_DNA"/>
</dbReference>
<feature type="transmembrane region" description="Helical" evidence="6">
    <location>
        <begin position="46"/>
        <end position="62"/>
    </location>
</feature>
<keyword evidence="5 6" id="KW-0472">Membrane</keyword>
<sequence>MAHILYILTFKKLFKRQNLLYLPAILLFIIGLCSFLYPHLGAMKTPVFLYAMTIGTMLYVALGTNKKWLIIGAGLFVLSDSILAINIFYQESLWGSLVVMMTYVLAQYFLVKEMIKKEIE</sequence>
<feature type="transmembrane region" description="Helical" evidence="6">
    <location>
        <begin position="20"/>
        <end position="40"/>
    </location>
</feature>
<evidence type="ECO:0000313" key="7">
    <source>
        <dbReference type="EMBL" id="MBD1427979.1"/>
    </source>
</evidence>
<feature type="transmembrane region" description="Helical" evidence="6">
    <location>
        <begin position="69"/>
        <end position="88"/>
    </location>
</feature>
<name>A0ABR7Y9K3_9SPHI</name>
<dbReference type="Proteomes" id="UP000651271">
    <property type="component" value="Unassembled WGS sequence"/>
</dbReference>